<dbReference type="InterPro" id="IPR006600">
    <property type="entry name" value="HTH_CenpB_DNA-bd_dom"/>
</dbReference>
<sequence>MEATTILPFSAERGLSQHILPDANVANSHDFSTSVPSPFEHLVSELGKFVISQKALNITISDQALQQRARIIVYGEDDPWNQTAADNSQWLDLFKRAYDVDTQMLTELEWRDTCLPDPQDAVIDETLGLPWYWQSPECLASYRQNRAAFLASHSTSAFGSNDPSRITGSVDLFNATSACDLNQFAENASDLAPGTGDEERPMVPATSAAAQILNYAGNYSESQSSDPFNNISVGWENAEAHNG</sequence>
<comment type="caution">
    <text evidence="3">The sequence shown here is derived from an EMBL/GenBank/DDBJ whole genome shotgun (WGS) entry which is preliminary data.</text>
</comment>
<evidence type="ECO:0000259" key="2">
    <source>
        <dbReference type="Pfam" id="PF03221"/>
    </source>
</evidence>
<dbReference type="Proteomes" id="UP000281677">
    <property type="component" value="Unassembled WGS sequence"/>
</dbReference>
<evidence type="ECO:0000313" key="3">
    <source>
        <dbReference type="EMBL" id="RMZ34183.1"/>
    </source>
</evidence>
<protein>
    <recommendedName>
        <fullName evidence="2">HTH CENPB-type domain-containing protein</fullName>
    </recommendedName>
</protein>
<keyword evidence="1" id="KW-0238">DNA-binding</keyword>
<evidence type="ECO:0000256" key="1">
    <source>
        <dbReference type="ARBA" id="ARBA00023125"/>
    </source>
</evidence>
<accession>A0A3M7J8W6</accession>
<proteinExistence type="predicted"/>
<dbReference type="OrthoDB" id="5399138at2759"/>
<organism evidence="3 4">
    <name type="scientific">Hortaea werneckii</name>
    <name type="common">Black yeast</name>
    <name type="synonym">Cladosporium werneckii</name>
    <dbReference type="NCBI Taxonomy" id="91943"/>
    <lineage>
        <taxon>Eukaryota</taxon>
        <taxon>Fungi</taxon>
        <taxon>Dikarya</taxon>
        <taxon>Ascomycota</taxon>
        <taxon>Pezizomycotina</taxon>
        <taxon>Dothideomycetes</taxon>
        <taxon>Dothideomycetidae</taxon>
        <taxon>Mycosphaerellales</taxon>
        <taxon>Teratosphaeriaceae</taxon>
        <taxon>Hortaea</taxon>
    </lineage>
</organism>
<reference evidence="3 4" key="1">
    <citation type="journal article" date="2018" name="BMC Genomics">
        <title>Genomic evidence for intraspecific hybridization in a clonal and extremely halotolerant yeast.</title>
        <authorList>
            <person name="Gostincar C."/>
            <person name="Stajich J.E."/>
            <person name="Zupancic J."/>
            <person name="Zalar P."/>
            <person name="Gunde-Cimerman N."/>
        </authorList>
    </citation>
    <scope>NUCLEOTIDE SEQUENCE [LARGE SCALE GENOMIC DNA]</scope>
    <source>
        <strain evidence="3 4">EXF-120</strain>
    </source>
</reference>
<gene>
    <name evidence="3" type="ORF">D0859_01711</name>
</gene>
<dbReference type="AlphaFoldDB" id="A0A3M7J8W6"/>
<dbReference type="EMBL" id="QWIT01000028">
    <property type="protein sequence ID" value="RMZ34183.1"/>
    <property type="molecule type" value="Genomic_DNA"/>
</dbReference>
<dbReference type="Pfam" id="PF03221">
    <property type="entry name" value="HTH_Tnp_Tc5"/>
    <property type="match status" value="1"/>
</dbReference>
<evidence type="ECO:0000313" key="4">
    <source>
        <dbReference type="Proteomes" id="UP000281677"/>
    </source>
</evidence>
<dbReference type="GO" id="GO:0003677">
    <property type="term" value="F:DNA binding"/>
    <property type="evidence" value="ECO:0007669"/>
    <property type="project" value="UniProtKB-KW"/>
</dbReference>
<name>A0A3M7J8W6_HORWE</name>
<feature type="domain" description="HTH CENPB-type" evidence="2">
    <location>
        <begin position="44"/>
        <end position="102"/>
    </location>
</feature>